<evidence type="ECO:0008006" key="3">
    <source>
        <dbReference type="Google" id="ProtNLM"/>
    </source>
</evidence>
<dbReference type="Proteomes" id="UP000315440">
    <property type="component" value="Unassembled WGS sequence"/>
</dbReference>
<evidence type="ECO:0000313" key="2">
    <source>
        <dbReference type="Proteomes" id="UP000315440"/>
    </source>
</evidence>
<proteinExistence type="predicted"/>
<reference evidence="1 2" key="1">
    <citation type="submission" date="2019-02" db="EMBL/GenBank/DDBJ databases">
        <title>Deep-cultivation of Planctomycetes and their phenomic and genomic characterization uncovers novel biology.</title>
        <authorList>
            <person name="Wiegand S."/>
            <person name="Jogler M."/>
            <person name="Boedeker C."/>
            <person name="Pinto D."/>
            <person name="Vollmers J."/>
            <person name="Rivas-Marin E."/>
            <person name="Kohn T."/>
            <person name="Peeters S.H."/>
            <person name="Heuer A."/>
            <person name="Rast P."/>
            <person name="Oberbeckmann S."/>
            <person name="Bunk B."/>
            <person name="Jeske O."/>
            <person name="Meyerdierks A."/>
            <person name="Storesund J.E."/>
            <person name="Kallscheuer N."/>
            <person name="Luecker S."/>
            <person name="Lage O.M."/>
            <person name="Pohl T."/>
            <person name="Merkel B.J."/>
            <person name="Hornburger P."/>
            <person name="Mueller R.-W."/>
            <person name="Bruemmer F."/>
            <person name="Labrenz M."/>
            <person name="Spormann A.M."/>
            <person name="Op Den Camp H."/>
            <person name="Overmann J."/>
            <person name="Amann R."/>
            <person name="Jetten M.S.M."/>
            <person name="Mascher T."/>
            <person name="Medema M.H."/>
            <person name="Devos D.P."/>
            <person name="Kaster A.-K."/>
            <person name="Ovreas L."/>
            <person name="Rohde M."/>
            <person name="Galperin M.Y."/>
            <person name="Jogler C."/>
        </authorList>
    </citation>
    <scope>NUCLEOTIDE SEQUENCE [LARGE SCALE GENOMIC DNA]</scope>
    <source>
        <strain evidence="1 2">Mal64</strain>
    </source>
</reference>
<keyword evidence="2" id="KW-1185">Reference proteome</keyword>
<dbReference type="InterPro" id="IPR025293">
    <property type="entry name" value="YfiR/HmsC-like"/>
</dbReference>
<name>A0A5C5ZGL6_9BACT</name>
<gene>
    <name evidence="1" type="ORF">Mal64_33070</name>
</gene>
<protein>
    <recommendedName>
        <fullName evidence="3">DUF4154 domain-containing protein</fullName>
    </recommendedName>
</protein>
<dbReference type="AlphaFoldDB" id="A0A5C5ZGL6"/>
<organism evidence="1 2">
    <name type="scientific">Pseudobythopirellula maris</name>
    <dbReference type="NCBI Taxonomy" id="2527991"/>
    <lineage>
        <taxon>Bacteria</taxon>
        <taxon>Pseudomonadati</taxon>
        <taxon>Planctomycetota</taxon>
        <taxon>Planctomycetia</taxon>
        <taxon>Pirellulales</taxon>
        <taxon>Lacipirellulaceae</taxon>
        <taxon>Pseudobythopirellula</taxon>
    </lineage>
</organism>
<accession>A0A5C5ZGL6</accession>
<dbReference type="Pfam" id="PF13689">
    <property type="entry name" value="DUF4154"/>
    <property type="match status" value="1"/>
</dbReference>
<dbReference type="EMBL" id="SJPQ01000004">
    <property type="protein sequence ID" value="TWT86482.1"/>
    <property type="molecule type" value="Genomic_DNA"/>
</dbReference>
<comment type="caution">
    <text evidence="1">The sequence shown here is derived from an EMBL/GenBank/DDBJ whole genome shotgun (WGS) entry which is preliminary data.</text>
</comment>
<evidence type="ECO:0000313" key="1">
    <source>
        <dbReference type="EMBL" id="TWT86482.1"/>
    </source>
</evidence>
<sequence length="172" mass="19050">MTLAATPVQAQEVIDSRREYNVKAVSLYAFGRYVTWPPASFESETSEFRIGVYGPDPFGETLDRIAQKKKIQERPIRVWEVKTPEEGASCHILFVTRATPPEVEARLIAALEGKSVLLVGETPGFAERGGAINFFVHGSNVRFELNADRAMANRLSLNAKMHSLGTPVSTNR</sequence>